<evidence type="ECO:0008006" key="4">
    <source>
        <dbReference type="Google" id="ProtNLM"/>
    </source>
</evidence>
<dbReference type="EMBL" id="JADNRY010000003">
    <property type="protein sequence ID" value="KAF9077816.1"/>
    <property type="molecule type" value="Genomic_DNA"/>
</dbReference>
<dbReference type="PANTHER" id="PTHR33927:SF5">
    <property type="entry name" value="ENZYME, PUTATIVE (AFU_ORTHOLOGUE AFUA_8G01222)-RELATED"/>
    <property type="match status" value="1"/>
</dbReference>
<name>A0A9P5Q9I0_9AGAR</name>
<proteinExistence type="predicted"/>
<keyword evidence="1" id="KW-0472">Membrane</keyword>
<keyword evidence="1" id="KW-1133">Transmembrane helix</keyword>
<keyword evidence="3" id="KW-1185">Reference proteome</keyword>
<accession>A0A9P5Q9I0</accession>
<feature type="transmembrane region" description="Helical" evidence="1">
    <location>
        <begin position="169"/>
        <end position="190"/>
    </location>
</feature>
<feature type="transmembrane region" description="Helical" evidence="1">
    <location>
        <begin position="210"/>
        <end position="229"/>
    </location>
</feature>
<protein>
    <recommendedName>
        <fullName evidence="4">Nonribosomal peptide synthetase 12</fullName>
    </recommendedName>
</protein>
<comment type="caution">
    <text evidence="2">The sequence shown here is derived from an EMBL/GenBank/DDBJ whole genome shotgun (WGS) entry which is preliminary data.</text>
</comment>
<feature type="transmembrane region" description="Helical" evidence="1">
    <location>
        <begin position="126"/>
        <end position="149"/>
    </location>
</feature>
<evidence type="ECO:0000313" key="2">
    <source>
        <dbReference type="EMBL" id="KAF9077816.1"/>
    </source>
</evidence>
<dbReference type="PANTHER" id="PTHR33927">
    <property type="entry name" value="TRANSMEMBRANE PROTEIN"/>
    <property type="match status" value="1"/>
</dbReference>
<evidence type="ECO:0000256" key="1">
    <source>
        <dbReference type="SAM" id="Phobius"/>
    </source>
</evidence>
<evidence type="ECO:0000313" key="3">
    <source>
        <dbReference type="Proteomes" id="UP000772434"/>
    </source>
</evidence>
<organism evidence="2 3">
    <name type="scientific">Rhodocollybia butyracea</name>
    <dbReference type="NCBI Taxonomy" id="206335"/>
    <lineage>
        <taxon>Eukaryota</taxon>
        <taxon>Fungi</taxon>
        <taxon>Dikarya</taxon>
        <taxon>Basidiomycota</taxon>
        <taxon>Agaricomycotina</taxon>
        <taxon>Agaricomycetes</taxon>
        <taxon>Agaricomycetidae</taxon>
        <taxon>Agaricales</taxon>
        <taxon>Marasmiineae</taxon>
        <taxon>Omphalotaceae</taxon>
        <taxon>Rhodocollybia</taxon>
    </lineage>
</organism>
<dbReference type="InterPro" id="IPR052979">
    <property type="entry name" value="Adenylate-forming_domain"/>
</dbReference>
<gene>
    <name evidence="2" type="ORF">BDP27DRAFT_490547</name>
</gene>
<dbReference type="AlphaFoldDB" id="A0A9P5Q9I0"/>
<dbReference type="SUPFAM" id="SSF52343">
    <property type="entry name" value="Ferredoxin reductase-like, C-terminal NADP-linked domain"/>
    <property type="match status" value="1"/>
</dbReference>
<dbReference type="Proteomes" id="UP000772434">
    <property type="component" value="Unassembled WGS sequence"/>
</dbReference>
<feature type="transmembrane region" description="Helical" evidence="1">
    <location>
        <begin position="279"/>
        <end position="296"/>
    </location>
</feature>
<sequence>MDQISQEHTLNFNEEEILAKPAAAHTLSAKSSVTFVGVEVPLHHRLASSDPVDPESSLSLDEKIVSWKDFQNDVIPDKKHGRLVRNLRFQLWNVYRRLFTVVFIANMAIFVAFCVRGASVPKLGQVAIANIFVTVLFRQEYVINALFAIMCSAPKSWPLWIRCNICTRVYSLPGGIHSGSGVSGTIWLILFAGQATRNFVDGGEVSSATLGVTYAILLLLLAIVVFAYPSLRSKQHDTFEYIHRFMGWSAVALVWAQVVSLNNDFKGTQSLARALRTNPTFWLVVILTASIALPWVRLRKESVRSEVLSDHALRLYFDYDRPVPGSFIRISTDPLTEWHSFATIKEPGKKGFSVIVSRAGDWTSEIIASPPYSIWVRGIPTTGVMRIVPLFRRVVVVATGSGIGPCAPHVFARKSKIQLLWTASNVRETFGDHLVDSLLEASPNTIIYDTRKNGKPDMVKLVARLVKEFEAEAVCIISNPPLTRKVVYGMMSRGIPAFGAIWDS</sequence>
<feature type="transmembrane region" description="Helical" evidence="1">
    <location>
        <begin position="241"/>
        <end position="259"/>
    </location>
</feature>
<dbReference type="OrthoDB" id="3142841at2759"/>
<reference evidence="2" key="1">
    <citation type="submission" date="2020-11" db="EMBL/GenBank/DDBJ databases">
        <authorList>
            <consortium name="DOE Joint Genome Institute"/>
            <person name="Ahrendt S."/>
            <person name="Riley R."/>
            <person name="Andreopoulos W."/>
            <person name="Labutti K."/>
            <person name="Pangilinan J."/>
            <person name="Ruiz-Duenas F.J."/>
            <person name="Barrasa J.M."/>
            <person name="Sanchez-Garcia M."/>
            <person name="Camarero S."/>
            <person name="Miyauchi S."/>
            <person name="Serrano A."/>
            <person name="Linde D."/>
            <person name="Babiker R."/>
            <person name="Drula E."/>
            <person name="Ayuso-Fernandez I."/>
            <person name="Pacheco R."/>
            <person name="Padilla G."/>
            <person name="Ferreira P."/>
            <person name="Barriuso J."/>
            <person name="Kellner H."/>
            <person name="Castanera R."/>
            <person name="Alfaro M."/>
            <person name="Ramirez L."/>
            <person name="Pisabarro A.G."/>
            <person name="Kuo A."/>
            <person name="Tritt A."/>
            <person name="Lipzen A."/>
            <person name="He G."/>
            <person name="Yan M."/>
            <person name="Ng V."/>
            <person name="Cullen D."/>
            <person name="Martin F."/>
            <person name="Rosso M.-N."/>
            <person name="Henrissat B."/>
            <person name="Hibbett D."/>
            <person name="Martinez A.T."/>
            <person name="Grigoriev I.V."/>
        </authorList>
    </citation>
    <scope>NUCLEOTIDE SEQUENCE</scope>
    <source>
        <strain evidence="2">AH 40177</strain>
    </source>
</reference>
<keyword evidence="1" id="KW-0812">Transmembrane</keyword>
<dbReference type="InterPro" id="IPR039261">
    <property type="entry name" value="FNR_nucleotide-bd"/>
</dbReference>
<feature type="transmembrane region" description="Helical" evidence="1">
    <location>
        <begin position="98"/>
        <end position="120"/>
    </location>
</feature>